<evidence type="ECO:0000313" key="1">
    <source>
        <dbReference type="EMBL" id="EJX01302.1"/>
    </source>
</evidence>
<sequence length="33" mass="3666">MELFLDVEDKGVSQNWTNVGEIQAAVNESNATR</sequence>
<organism evidence="1">
    <name type="scientific">gut metagenome</name>
    <dbReference type="NCBI Taxonomy" id="749906"/>
    <lineage>
        <taxon>unclassified sequences</taxon>
        <taxon>metagenomes</taxon>
        <taxon>organismal metagenomes</taxon>
    </lineage>
</organism>
<dbReference type="AlphaFoldDB" id="J9G256"/>
<accession>J9G256</accession>
<dbReference type="EMBL" id="AMCI01003006">
    <property type="protein sequence ID" value="EJX01302.1"/>
    <property type="molecule type" value="Genomic_DNA"/>
</dbReference>
<name>J9G256_9ZZZZ</name>
<proteinExistence type="predicted"/>
<feature type="non-terminal residue" evidence="1">
    <location>
        <position position="33"/>
    </location>
</feature>
<gene>
    <name evidence="1" type="ORF">EVA_10594</name>
</gene>
<protein>
    <submittedName>
        <fullName evidence="1">Uncharacterized protein</fullName>
    </submittedName>
</protein>
<comment type="caution">
    <text evidence="1">The sequence shown here is derived from an EMBL/GenBank/DDBJ whole genome shotgun (WGS) entry which is preliminary data.</text>
</comment>
<reference evidence="1" key="1">
    <citation type="journal article" date="2012" name="PLoS ONE">
        <title>Gene sets for utilization of primary and secondary nutrition supplies in the distal gut of endangered iberian lynx.</title>
        <authorList>
            <person name="Alcaide M."/>
            <person name="Messina E."/>
            <person name="Richter M."/>
            <person name="Bargiela R."/>
            <person name="Peplies J."/>
            <person name="Huws S.A."/>
            <person name="Newbold C.J."/>
            <person name="Golyshin P.N."/>
            <person name="Simon M.A."/>
            <person name="Lopez G."/>
            <person name="Yakimov M.M."/>
            <person name="Ferrer M."/>
        </authorList>
    </citation>
    <scope>NUCLEOTIDE SEQUENCE</scope>
</reference>